<comment type="pathway">
    <text evidence="8">Quinol/quinone metabolism; menaquinone biosynthesis; menaquinol from 1,4-dihydroxy-2-naphthoate: step 1/2.</text>
</comment>
<feature type="transmembrane region" description="Helical" evidence="8">
    <location>
        <begin position="39"/>
        <end position="58"/>
    </location>
</feature>
<feature type="transmembrane region" description="Helical" evidence="8">
    <location>
        <begin position="113"/>
        <end position="130"/>
    </location>
</feature>
<dbReference type="PANTHER" id="PTHR13929">
    <property type="entry name" value="1,4-DIHYDROXY-2-NAPHTHOATE OCTAPRENYLTRANSFERASE"/>
    <property type="match status" value="1"/>
</dbReference>
<dbReference type="Proteomes" id="UP000224915">
    <property type="component" value="Unassembled WGS sequence"/>
</dbReference>
<dbReference type="EMBL" id="PDJD01000001">
    <property type="protein sequence ID" value="PFG20567.1"/>
    <property type="molecule type" value="Genomic_DNA"/>
</dbReference>
<dbReference type="CDD" id="cd13962">
    <property type="entry name" value="PT_UbiA_UBIAD1"/>
    <property type="match status" value="1"/>
</dbReference>
<dbReference type="PIRSF" id="PIRSF005355">
    <property type="entry name" value="UBIAD1"/>
    <property type="match status" value="1"/>
</dbReference>
<keyword evidence="11" id="KW-1185">Reference proteome</keyword>
<feature type="transmembrane region" description="Helical" evidence="8">
    <location>
        <begin position="169"/>
        <end position="188"/>
    </location>
</feature>
<dbReference type="Pfam" id="PF01040">
    <property type="entry name" value="UbiA"/>
    <property type="match status" value="1"/>
</dbReference>
<name>A0A2A9D1K3_9MICO</name>
<dbReference type="OrthoDB" id="9767568at2"/>
<dbReference type="UniPathway" id="UPA00079">
    <property type="reaction ID" value="UER00168"/>
</dbReference>
<feature type="transmembrane region" description="Helical" evidence="8">
    <location>
        <begin position="137"/>
        <end position="157"/>
    </location>
</feature>
<keyword evidence="5 8" id="KW-0812">Transmembrane</keyword>
<evidence type="ECO:0000256" key="5">
    <source>
        <dbReference type="ARBA" id="ARBA00022692"/>
    </source>
</evidence>
<keyword evidence="2 8" id="KW-0474">Menaquinone biosynthesis</keyword>
<evidence type="ECO:0000256" key="3">
    <source>
        <dbReference type="ARBA" id="ARBA00022475"/>
    </source>
</evidence>
<evidence type="ECO:0000256" key="6">
    <source>
        <dbReference type="ARBA" id="ARBA00022989"/>
    </source>
</evidence>
<gene>
    <name evidence="8" type="primary">menA</name>
    <name evidence="10" type="ORF">ATL40_2172</name>
</gene>
<evidence type="ECO:0000313" key="10">
    <source>
        <dbReference type="EMBL" id="PFG20567.1"/>
    </source>
</evidence>
<dbReference type="GO" id="GO:0009234">
    <property type="term" value="P:menaquinone biosynthetic process"/>
    <property type="evidence" value="ECO:0007669"/>
    <property type="project" value="UniProtKB-UniRule"/>
</dbReference>
<accession>A0A2A9D1K3</accession>
<comment type="function">
    <text evidence="8">Conversion of 1,4-dihydroxy-2-naphthoate (DHNA) to demethylmenaquinone (DMK).</text>
</comment>
<keyword evidence="4 8" id="KW-0808">Transferase</keyword>
<dbReference type="NCBIfam" id="NF004751">
    <property type="entry name" value="PRK06080.1-3"/>
    <property type="match status" value="1"/>
</dbReference>
<dbReference type="AlphaFoldDB" id="A0A2A9D1K3"/>
<comment type="caution">
    <text evidence="10">The sequence shown here is derived from an EMBL/GenBank/DDBJ whole genome shotgun (WGS) entry which is preliminary data.</text>
</comment>
<keyword evidence="3 8" id="KW-1003">Cell membrane</keyword>
<dbReference type="InterPro" id="IPR000537">
    <property type="entry name" value="UbiA_prenyltransferase"/>
</dbReference>
<keyword evidence="6 8" id="KW-1133">Transmembrane helix</keyword>
<dbReference type="Gene3D" id="1.10.357.140">
    <property type="entry name" value="UbiA prenyltransferase"/>
    <property type="match status" value="1"/>
</dbReference>
<proteinExistence type="inferred from homology"/>
<evidence type="ECO:0000256" key="7">
    <source>
        <dbReference type="ARBA" id="ARBA00023136"/>
    </source>
</evidence>
<comment type="subcellular location">
    <subcellularLocation>
        <location evidence="8">Cell membrane</location>
        <topology evidence="8">Multi-pass membrane protein</topology>
    </subcellularLocation>
    <subcellularLocation>
        <location evidence="1">Membrane</location>
        <topology evidence="1">Multi-pass membrane protein</topology>
    </subcellularLocation>
</comment>
<sequence>MATASQWVEGARPKTLPAAVAPVIVGTGAAAGLDAVDPLAALLCALLALALQVAVNYANDYSDGVRGTDEVRTGPMRLVGSGAASPAAVKRAALLSGLAAALIGVALCAYTERWWLLVVGAVSLVAAWGYTGGRRPYGYLGLGEVMVFVFFGLVATAGTTYAQAGTVSAGAWLGAIAIGSLACALLMVNNIRDVRTDAPAGKHTLAVRLGEERARAVFAGTLLVPFVAALGMIAVGGAEVPLRFAPILVLTALGPAIRLGQIVRAGAEGQALIAVLRDVGRLELMVSVALALGLWWSTQPGALA</sequence>
<dbReference type="NCBIfam" id="TIGR00751">
    <property type="entry name" value="menA"/>
    <property type="match status" value="1"/>
</dbReference>
<dbReference type="InterPro" id="IPR004657">
    <property type="entry name" value="MenA"/>
</dbReference>
<reference evidence="10 11" key="1">
    <citation type="submission" date="2017-10" db="EMBL/GenBank/DDBJ databases">
        <title>Sequencing the genomes of 1000 actinobacteria strains.</title>
        <authorList>
            <person name="Klenk H.-P."/>
        </authorList>
    </citation>
    <scope>NUCLEOTIDE SEQUENCE [LARGE SCALE GENOMIC DNA]</scope>
    <source>
        <strain evidence="10 11">DSM 21801</strain>
    </source>
</reference>
<keyword evidence="7 8" id="KW-0472">Membrane</keyword>
<dbReference type="EC" id="2.5.1.74" evidence="8 9"/>
<evidence type="ECO:0000313" key="11">
    <source>
        <dbReference type="Proteomes" id="UP000224915"/>
    </source>
</evidence>
<dbReference type="GO" id="GO:0042371">
    <property type="term" value="P:vitamin K biosynthetic process"/>
    <property type="evidence" value="ECO:0007669"/>
    <property type="project" value="TreeGrafter"/>
</dbReference>
<dbReference type="InterPro" id="IPR026046">
    <property type="entry name" value="UBIAD1"/>
</dbReference>
<dbReference type="PANTHER" id="PTHR13929:SF0">
    <property type="entry name" value="UBIA PRENYLTRANSFERASE DOMAIN-CONTAINING PROTEIN 1"/>
    <property type="match status" value="1"/>
</dbReference>
<comment type="catalytic activity">
    <reaction evidence="8">
        <text>an all-trans-polyprenyl diphosphate + 1,4-dihydroxy-2-naphthoate + H(+) = a 2-demethylmenaquinol + CO2 + diphosphate</text>
        <dbReference type="Rhea" id="RHEA:26478"/>
        <dbReference type="Rhea" id="RHEA-COMP:9563"/>
        <dbReference type="Rhea" id="RHEA-COMP:9564"/>
        <dbReference type="ChEBI" id="CHEBI:11173"/>
        <dbReference type="ChEBI" id="CHEBI:15378"/>
        <dbReference type="ChEBI" id="CHEBI:16526"/>
        <dbReference type="ChEBI" id="CHEBI:33019"/>
        <dbReference type="ChEBI" id="CHEBI:55437"/>
        <dbReference type="ChEBI" id="CHEBI:58914"/>
        <dbReference type="EC" id="2.5.1.74"/>
    </reaction>
</comment>
<evidence type="ECO:0000256" key="2">
    <source>
        <dbReference type="ARBA" id="ARBA00022428"/>
    </source>
</evidence>
<evidence type="ECO:0000256" key="9">
    <source>
        <dbReference type="NCBIfam" id="TIGR00751"/>
    </source>
</evidence>
<evidence type="ECO:0000256" key="8">
    <source>
        <dbReference type="HAMAP-Rule" id="MF_01937"/>
    </source>
</evidence>
<dbReference type="GO" id="GO:0046428">
    <property type="term" value="F:1,4-dihydroxy-2-naphthoate polyprenyltransferase activity"/>
    <property type="evidence" value="ECO:0007669"/>
    <property type="project" value="UniProtKB-UniRule"/>
</dbReference>
<evidence type="ECO:0000256" key="1">
    <source>
        <dbReference type="ARBA" id="ARBA00004141"/>
    </source>
</evidence>
<comment type="similarity">
    <text evidence="8">Belongs to the MenA family. Type 1 subfamily.</text>
</comment>
<evidence type="ECO:0000256" key="4">
    <source>
        <dbReference type="ARBA" id="ARBA00022679"/>
    </source>
</evidence>
<dbReference type="HAMAP" id="MF_01937">
    <property type="entry name" value="MenA_1"/>
    <property type="match status" value="1"/>
</dbReference>
<dbReference type="InterPro" id="IPR044878">
    <property type="entry name" value="UbiA_sf"/>
</dbReference>
<protein>
    <recommendedName>
        <fullName evidence="8 9">1,4-dihydroxy-2-naphthoate octaprenyltransferase</fullName>
        <shortName evidence="8">DHNA-octaprenyltransferase</shortName>
        <ecNumber evidence="8 9">2.5.1.74</ecNumber>
    </recommendedName>
</protein>
<dbReference type="GO" id="GO:0005886">
    <property type="term" value="C:plasma membrane"/>
    <property type="evidence" value="ECO:0007669"/>
    <property type="project" value="UniProtKB-SubCell"/>
</dbReference>
<organism evidence="10 11">
    <name type="scientific">Serinibacter salmoneus</name>
    <dbReference type="NCBI Taxonomy" id="556530"/>
    <lineage>
        <taxon>Bacteria</taxon>
        <taxon>Bacillati</taxon>
        <taxon>Actinomycetota</taxon>
        <taxon>Actinomycetes</taxon>
        <taxon>Micrococcales</taxon>
        <taxon>Beutenbergiaceae</taxon>
        <taxon>Serinibacter</taxon>
    </lineage>
</organism>
<feature type="transmembrane region" description="Helical" evidence="8">
    <location>
        <begin position="216"/>
        <end position="238"/>
    </location>
</feature>
<dbReference type="RefSeq" id="WP_098469517.1">
    <property type="nucleotide sequence ID" value="NZ_PDJD01000001.1"/>
</dbReference>
<feature type="transmembrane region" description="Helical" evidence="8">
    <location>
        <begin position="88"/>
        <end position="107"/>
    </location>
</feature>